<gene>
    <name evidence="2" type="ORF">CK503_12820</name>
</gene>
<dbReference type="InterPro" id="IPR008962">
    <property type="entry name" value="PapD-like_sf"/>
</dbReference>
<dbReference type="Proteomes" id="UP000218831">
    <property type="component" value="Unassembled WGS sequence"/>
</dbReference>
<evidence type="ECO:0000256" key="1">
    <source>
        <dbReference type="SAM" id="SignalP"/>
    </source>
</evidence>
<feature type="signal peptide" evidence="1">
    <location>
        <begin position="1"/>
        <end position="30"/>
    </location>
</feature>
<name>A0A2A2G8W0_9BACT</name>
<proteinExistence type="predicted"/>
<dbReference type="SUPFAM" id="SSF49354">
    <property type="entry name" value="PapD-like"/>
    <property type="match status" value="1"/>
</dbReference>
<dbReference type="AlphaFoldDB" id="A0A2A2G8W0"/>
<reference evidence="2 3" key="1">
    <citation type="submission" date="2017-08" db="EMBL/GenBank/DDBJ databases">
        <title>Aliifodinibius alkalisoli sp. nov., isolated from saline alkaline soil.</title>
        <authorList>
            <person name="Liu D."/>
            <person name="Zhang G."/>
        </authorList>
    </citation>
    <scope>NUCLEOTIDE SEQUENCE [LARGE SCALE GENOMIC DNA]</scope>
    <source>
        <strain evidence="2 3">WN023</strain>
    </source>
</reference>
<sequence>MTLLASTDIKKAAIFFCLCFSFLLVSQSFAQVSIAPTSLFFDHQNRFGSLTISNGGDQAQEISISTEFGYPTTRDGNLMIVNDSVLAETKSIADWVKIFPQNFTIQPNQRQTVRFVTRPPNNLDPGGYWSRVKIQSNPVSPPIESVEENQVGAQINLVVNQVIAAHYRTQKAKTGVQVSSVDFTKADNTGQIEVTMEQTGNAPFVGSLNVRVSNENGDTVYENTTTNSVYTSITRNFSIDLSDLDPGQYTISGEITSQRRDISQDDLLQIQPVSFEKQITIE</sequence>
<organism evidence="2 3">
    <name type="scientific">Fodinibius salipaludis</name>
    <dbReference type="NCBI Taxonomy" id="2032627"/>
    <lineage>
        <taxon>Bacteria</taxon>
        <taxon>Pseudomonadati</taxon>
        <taxon>Balneolota</taxon>
        <taxon>Balneolia</taxon>
        <taxon>Balneolales</taxon>
        <taxon>Balneolaceae</taxon>
        <taxon>Fodinibius</taxon>
    </lineage>
</organism>
<protein>
    <recommendedName>
        <fullName evidence="4">Pili assembly chaperone N-terminal domain-containing protein</fullName>
    </recommendedName>
</protein>
<dbReference type="OrthoDB" id="6658153at2"/>
<dbReference type="EMBL" id="NSKE01000009">
    <property type="protein sequence ID" value="PAU93299.1"/>
    <property type="molecule type" value="Genomic_DNA"/>
</dbReference>
<keyword evidence="1" id="KW-0732">Signal</keyword>
<evidence type="ECO:0008006" key="4">
    <source>
        <dbReference type="Google" id="ProtNLM"/>
    </source>
</evidence>
<comment type="caution">
    <text evidence="2">The sequence shown here is derived from an EMBL/GenBank/DDBJ whole genome shotgun (WGS) entry which is preliminary data.</text>
</comment>
<evidence type="ECO:0000313" key="2">
    <source>
        <dbReference type="EMBL" id="PAU93299.1"/>
    </source>
</evidence>
<evidence type="ECO:0000313" key="3">
    <source>
        <dbReference type="Proteomes" id="UP000218831"/>
    </source>
</evidence>
<dbReference type="RefSeq" id="WP_095607226.1">
    <property type="nucleotide sequence ID" value="NZ_NSKE01000009.1"/>
</dbReference>
<accession>A0A2A2G8W0</accession>
<keyword evidence="3" id="KW-1185">Reference proteome</keyword>
<dbReference type="Gene3D" id="2.60.40.10">
    <property type="entry name" value="Immunoglobulins"/>
    <property type="match status" value="1"/>
</dbReference>
<dbReference type="InterPro" id="IPR013783">
    <property type="entry name" value="Ig-like_fold"/>
</dbReference>
<feature type="chain" id="PRO_5012516692" description="Pili assembly chaperone N-terminal domain-containing protein" evidence="1">
    <location>
        <begin position="31"/>
        <end position="282"/>
    </location>
</feature>